<reference evidence="4" key="1">
    <citation type="journal article" date="2021" name="Nat. Commun.">
        <title>Genetic determinants of endophytism in the Arabidopsis root mycobiome.</title>
        <authorList>
            <person name="Mesny F."/>
            <person name="Miyauchi S."/>
            <person name="Thiergart T."/>
            <person name="Pickel B."/>
            <person name="Atanasova L."/>
            <person name="Karlsson M."/>
            <person name="Huettel B."/>
            <person name="Barry K.W."/>
            <person name="Haridas S."/>
            <person name="Chen C."/>
            <person name="Bauer D."/>
            <person name="Andreopoulos W."/>
            <person name="Pangilinan J."/>
            <person name="LaButti K."/>
            <person name="Riley R."/>
            <person name="Lipzen A."/>
            <person name="Clum A."/>
            <person name="Drula E."/>
            <person name="Henrissat B."/>
            <person name="Kohler A."/>
            <person name="Grigoriev I.V."/>
            <person name="Martin F.M."/>
            <person name="Hacquard S."/>
        </authorList>
    </citation>
    <scope>NUCLEOTIDE SEQUENCE</scope>
    <source>
        <strain evidence="4">MPI-CAGE-AT-0147</strain>
    </source>
</reference>
<dbReference type="InterPro" id="IPR021858">
    <property type="entry name" value="Fun_TF"/>
</dbReference>
<dbReference type="SUPFAM" id="SSF57701">
    <property type="entry name" value="Zn2/Cys6 DNA-binding domain"/>
    <property type="match status" value="1"/>
</dbReference>
<dbReference type="Proteomes" id="UP000738349">
    <property type="component" value="Unassembled WGS sequence"/>
</dbReference>
<dbReference type="GO" id="GO:0045944">
    <property type="term" value="P:positive regulation of transcription by RNA polymerase II"/>
    <property type="evidence" value="ECO:0007669"/>
    <property type="project" value="TreeGrafter"/>
</dbReference>
<dbReference type="Pfam" id="PF00172">
    <property type="entry name" value="Zn_clus"/>
    <property type="match status" value="1"/>
</dbReference>
<evidence type="ECO:0000256" key="1">
    <source>
        <dbReference type="ARBA" id="ARBA00004123"/>
    </source>
</evidence>
<evidence type="ECO:0000259" key="3">
    <source>
        <dbReference type="PROSITE" id="PS50048"/>
    </source>
</evidence>
<comment type="caution">
    <text evidence="4">The sequence shown here is derived from an EMBL/GenBank/DDBJ whole genome shotgun (WGS) entry which is preliminary data.</text>
</comment>
<dbReference type="PANTHER" id="PTHR37534:SF49">
    <property type="entry name" value="LYSINE BIOSYNTHESIS REGULATORY PROTEIN LYS14"/>
    <property type="match status" value="1"/>
</dbReference>
<keyword evidence="5" id="KW-1185">Reference proteome</keyword>
<dbReference type="GO" id="GO:0000981">
    <property type="term" value="F:DNA-binding transcription factor activity, RNA polymerase II-specific"/>
    <property type="evidence" value="ECO:0007669"/>
    <property type="project" value="InterPro"/>
</dbReference>
<dbReference type="InterPro" id="IPR001138">
    <property type="entry name" value="Zn2Cys6_DnaBD"/>
</dbReference>
<dbReference type="Gene3D" id="4.10.240.10">
    <property type="entry name" value="Zn(2)-C6 fungal-type DNA-binding domain"/>
    <property type="match status" value="1"/>
</dbReference>
<dbReference type="PANTHER" id="PTHR37534">
    <property type="entry name" value="TRANSCRIPTIONAL ACTIVATOR PROTEIN UGA3"/>
    <property type="match status" value="1"/>
</dbReference>
<dbReference type="GO" id="GO:0000976">
    <property type="term" value="F:transcription cis-regulatory region binding"/>
    <property type="evidence" value="ECO:0007669"/>
    <property type="project" value="TreeGrafter"/>
</dbReference>
<organism evidence="4 5">
    <name type="scientific">Dactylonectria macrodidyma</name>
    <dbReference type="NCBI Taxonomy" id="307937"/>
    <lineage>
        <taxon>Eukaryota</taxon>
        <taxon>Fungi</taxon>
        <taxon>Dikarya</taxon>
        <taxon>Ascomycota</taxon>
        <taxon>Pezizomycotina</taxon>
        <taxon>Sordariomycetes</taxon>
        <taxon>Hypocreomycetidae</taxon>
        <taxon>Hypocreales</taxon>
        <taxon>Nectriaceae</taxon>
        <taxon>Dactylonectria</taxon>
    </lineage>
</organism>
<dbReference type="SMART" id="SM00066">
    <property type="entry name" value="GAL4"/>
    <property type="match status" value="1"/>
</dbReference>
<protein>
    <submittedName>
        <fullName evidence="4">Fungal-specific transcription factor domain-containing protein</fullName>
    </submittedName>
</protein>
<dbReference type="AlphaFoldDB" id="A0A9P9E0V1"/>
<dbReference type="InterPro" id="IPR036864">
    <property type="entry name" value="Zn2-C6_fun-type_DNA-bd_sf"/>
</dbReference>
<dbReference type="PROSITE" id="PS00463">
    <property type="entry name" value="ZN2_CY6_FUNGAL_1"/>
    <property type="match status" value="1"/>
</dbReference>
<evidence type="ECO:0000313" key="5">
    <source>
        <dbReference type="Proteomes" id="UP000738349"/>
    </source>
</evidence>
<name>A0A9P9E0V1_9HYPO</name>
<dbReference type="EMBL" id="JAGMUV010000018">
    <property type="protein sequence ID" value="KAH7128983.1"/>
    <property type="molecule type" value="Genomic_DNA"/>
</dbReference>
<sequence length="579" mass="64658">MPRKKAKAKQPSQRSHHGCQRCRLHKIRCDQAKPSCGACTSRGHSDCTFLLVLKWEADYRHVGRAFGRAGVWSKAGRSPTQQPSSVGAVCPPDFGRIPYIHQSGFLNMSVSDFDHHGEEGDEYQLVPLLAPSPQRTLGSGISDPQGIEATLMPRHLNDPFLDNLHPVDPHLVSYYLHQVCPLTVPSAHHAAGSPFSALLFPFALSSSSTTLMHAVLGLAASHRARFDKSFNTTALNYSRTALRSLRISLASKTPMEIAVDPEILVLMMVLCQTELIKDGDSNWVIHLRGARNVMSFRRRQQQLSSAGSKVSTGQHGNSWEQAVVFAERFFAFCDVMGRTACGEEPIFGNDFWSVQEGQVDLWMGCSPHLVSIISTIAELSWKYQRGSPSYDEQQELEEQRAQLHSLLQQPDLDWIAVDTDEDGALRRYVELKRLTADLYLHAALANTTPLNSTIKERVRKILRLVHVLLNMGVKSGLAWPLFMAACQLDSEEELEWSTSDDKCTDEIPSYARPFILYALGQLSQSLFNVDRTRTVIEQVWKKRESARLSTSDRHGVLAAGAFNDWARFVAPLCHNISLA</sequence>
<dbReference type="OrthoDB" id="5069333at2759"/>
<comment type="subcellular location">
    <subcellularLocation>
        <location evidence="1">Nucleus</location>
    </subcellularLocation>
</comment>
<keyword evidence="2" id="KW-0539">Nucleus</keyword>
<dbReference type="PROSITE" id="PS50048">
    <property type="entry name" value="ZN2_CY6_FUNGAL_2"/>
    <property type="match status" value="1"/>
</dbReference>
<proteinExistence type="predicted"/>
<dbReference type="Pfam" id="PF11951">
    <property type="entry name" value="Fungal_trans_2"/>
    <property type="match status" value="1"/>
</dbReference>
<dbReference type="CDD" id="cd00067">
    <property type="entry name" value="GAL4"/>
    <property type="match status" value="1"/>
</dbReference>
<gene>
    <name evidence="4" type="ORF">EDB81DRAFT_808554</name>
</gene>
<evidence type="ECO:0000313" key="4">
    <source>
        <dbReference type="EMBL" id="KAH7128983.1"/>
    </source>
</evidence>
<dbReference type="GO" id="GO:0005634">
    <property type="term" value="C:nucleus"/>
    <property type="evidence" value="ECO:0007669"/>
    <property type="project" value="UniProtKB-SubCell"/>
</dbReference>
<evidence type="ECO:0000256" key="2">
    <source>
        <dbReference type="ARBA" id="ARBA00023242"/>
    </source>
</evidence>
<accession>A0A9P9E0V1</accession>
<dbReference type="GO" id="GO:0008270">
    <property type="term" value="F:zinc ion binding"/>
    <property type="evidence" value="ECO:0007669"/>
    <property type="project" value="InterPro"/>
</dbReference>
<feature type="domain" description="Zn(2)-C6 fungal-type" evidence="3">
    <location>
        <begin position="18"/>
        <end position="49"/>
    </location>
</feature>